<reference evidence="2 3" key="1">
    <citation type="journal article" date="2013" name="Stand. Genomic Sci.">
        <title>Genomic Encyclopedia of Type Strains, Phase I: The one thousand microbial genomes (KMG-I) project.</title>
        <authorList>
            <person name="Kyrpides N.C."/>
            <person name="Woyke T."/>
            <person name="Eisen J.A."/>
            <person name="Garrity G."/>
            <person name="Lilburn T.G."/>
            <person name="Beck B.J."/>
            <person name="Whitman W.B."/>
            <person name="Hugenholtz P."/>
            <person name="Klenk H.P."/>
        </authorList>
    </citation>
    <scope>NUCLEOTIDE SEQUENCE [LARGE SCALE GENOMIC DNA]</scope>
    <source>
        <strain evidence="2 3">DSM 45044</strain>
    </source>
</reference>
<name>A0A562V3K2_9ACTN</name>
<feature type="region of interest" description="Disordered" evidence="1">
    <location>
        <begin position="92"/>
        <end position="135"/>
    </location>
</feature>
<proteinExistence type="predicted"/>
<dbReference type="Proteomes" id="UP000321617">
    <property type="component" value="Unassembled WGS sequence"/>
</dbReference>
<dbReference type="EMBL" id="VLLL01000006">
    <property type="protein sequence ID" value="TWJ12402.1"/>
    <property type="molecule type" value="Genomic_DNA"/>
</dbReference>
<evidence type="ECO:0000313" key="3">
    <source>
        <dbReference type="Proteomes" id="UP000321617"/>
    </source>
</evidence>
<comment type="caution">
    <text evidence="2">The sequence shown here is derived from an EMBL/GenBank/DDBJ whole genome shotgun (WGS) entry which is preliminary data.</text>
</comment>
<dbReference type="AlphaFoldDB" id="A0A562V3K2"/>
<evidence type="ECO:0000313" key="2">
    <source>
        <dbReference type="EMBL" id="TWJ12402.1"/>
    </source>
</evidence>
<protein>
    <submittedName>
        <fullName evidence="2">Uncharacterized protein</fullName>
    </submittedName>
</protein>
<keyword evidence="3" id="KW-1185">Reference proteome</keyword>
<accession>A0A562V3K2</accession>
<gene>
    <name evidence="2" type="ORF">LX16_3159</name>
</gene>
<organism evidence="2 3">
    <name type="scientific">Stackebrandtia albiflava</name>
    <dbReference type="NCBI Taxonomy" id="406432"/>
    <lineage>
        <taxon>Bacteria</taxon>
        <taxon>Bacillati</taxon>
        <taxon>Actinomycetota</taxon>
        <taxon>Actinomycetes</taxon>
        <taxon>Glycomycetales</taxon>
        <taxon>Glycomycetaceae</taxon>
        <taxon>Stackebrandtia</taxon>
    </lineage>
</organism>
<evidence type="ECO:0000256" key="1">
    <source>
        <dbReference type="SAM" id="MobiDB-lite"/>
    </source>
</evidence>
<dbReference type="RefSeq" id="WP_147139498.1">
    <property type="nucleotide sequence ID" value="NZ_BAABIJ010000002.1"/>
</dbReference>
<sequence>MEADTTGILTASRLLSHLGGGYGDAAARVEDLTGDTTRMFESTAVGGAWADVVHIIRDYLADSRDSCHDTGNTLAHYVTSVHLADDAGADVLRHAGRQTDEEAPVPGTDAVADEDAPAAGTGETSEPDDPTARED</sequence>